<evidence type="ECO:0000313" key="1">
    <source>
        <dbReference type="EMBL" id="MPN52714.1"/>
    </source>
</evidence>
<accession>A0A645IWF5</accession>
<dbReference type="EMBL" id="VSSQ01119079">
    <property type="protein sequence ID" value="MPN52714.1"/>
    <property type="molecule type" value="Genomic_DNA"/>
</dbReference>
<organism evidence="1">
    <name type="scientific">bioreactor metagenome</name>
    <dbReference type="NCBI Taxonomy" id="1076179"/>
    <lineage>
        <taxon>unclassified sequences</taxon>
        <taxon>metagenomes</taxon>
        <taxon>ecological metagenomes</taxon>
    </lineage>
</organism>
<dbReference type="AlphaFoldDB" id="A0A645IWF5"/>
<protein>
    <submittedName>
        <fullName evidence="1">Uncharacterized protein</fullName>
    </submittedName>
</protein>
<proteinExistence type="predicted"/>
<sequence>MVRKKSNLVISFEYGGLTGSEQRAVKEMMSRYNDNPGKFRSPDLKENYNRPEQFYHDVVKRYGWGCI</sequence>
<reference evidence="1" key="1">
    <citation type="submission" date="2019-08" db="EMBL/GenBank/DDBJ databases">
        <authorList>
            <person name="Kucharzyk K."/>
            <person name="Murdoch R.W."/>
            <person name="Higgins S."/>
            <person name="Loffler F."/>
        </authorList>
    </citation>
    <scope>NUCLEOTIDE SEQUENCE</scope>
</reference>
<comment type="caution">
    <text evidence="1">The sequence shown here is derived from an EMBL/GenBank/DDBJ whole genome shotgun (WGS) entry which is preliminary data.</text>
</comment>
<gene>
    <name evidence="1" type="ORF">SDC9_200376</name>
</gene>
<name>A0A645IWF5_9ZZZZ</name>